<proteinExistence type="predicted"/>
<comment type="caution">
    <text evidence="3">The sequence shown here is derived from an EMBL/GenBank/DDBJ whole genome shotgun (WGS) entry which is preliminary data.</text>
</comment>
<protein>
    <submittedName>
        <fullName evidence="3">Uncharacterized protein</fullName>
    </submittedName>
</protein>
<evidence type="ECO:0000256" key="1">
    <source>
        <dbReference type="SAM" id="Coils"/>
    </source>
</evidence>
<feature type="region of interest" description="Disordered" evidence="2">
    <location>
        <begin position="1"/>
        <end position="104"/>
    </location>
</feature>
<evidence type="ECO:0000313" key="4">
    <source>
        <dbReference type="Proteomes" id="UP000664132"/>
    </source>
</evidence>
<dbReference type="OrthoDB" id="3498425at2759"/>
<sequence>MPPKDQYYVDDDQDDDSPANDAQEDHYGEDEHDFTSGPVSDHHNPSSVHKNVVKGGAAGRLEEAMTNPIITETRGSWKSLGKNSGPSCVQTHPANYRPSTDSRASYEYTDSAEYRSPIGSRGSHIQARFPEDQPFTNSRAPIEHANSAGYGSYVNSGPSYNQVPASLPPWPGSGLPGPSLQEANVNNRAEELLRNQNELLRAQLRDIQRERLSALDDFQPCSDAELMDAFLQVQNQVTSLSRQLRSSLSKSQNSVSVLQGHMLSACPTKKVSTKYVLESFLWQQLWMRCLYSPFVMLGPNGDIIYQAWCLIFNKGDKSDFEPSEASERWRSITATEMFRISNRSRRIAEVTKALLSGIASLDSQILKNLTNGDQLLKLIGRAWDLAALFSQQRCRLCFPQANTIENLTSDWAEVVEEVQCTEDAAFSISPALFKRGTSHGQNLDTWLCLVNAKSARIRAQ</sequence>
<feature type="compositionally biased region" description="Polar residues" evidence="2">
    <location>
        <begin position="68"/>
        <end position="103"/>
    </location>
</feature>
<evidence type="ECO:0000256" key="2">
    <source>
        <dbReference type="SAM" id="MobiDB-lite"/>
    </source>
</evidence>
<evidence type="ECO:0000313" key="3">
    <source>
        <dbReference type="EMBL" id="KAG4415645.1"/>
    </source>
</evidence>
<keyword evidence="1" id="KW-0175">Coiled coil</keyword>
<name>A0A8H7W3B8_9HELO</name>
<accession>A0A8H7W3B8</accession>
<dbReference type="EMBL" id="JAFJYH010000214">
    <property type="protein sequence ID" value="KAG4415645.1"/>
    <property type="molecule type" value="Genomic_DNA"/>
</dbReference>
<dbReference type="Proteomes" id="UP000664132">
    <property type="component" value="Unassembled WGS sequence"/>
</dbReference>
<keyword evidence="4" id="KW-1185">Reference proteome</keyword>
<gene>
    <name evidence="3" type="ORF">IFR04_011204</name>
</gene>
<feature type="compositionally biased region" description="Acidic residues" evidence="2">
    <location>
        <begin position="8"/>
        <end position="18"/>
    </location>
</feature>
<dbReference type="AlphaFoldDB" id="A0A8H7W3B8"/>
<reference evidence="3" key="1">
    <citation type="submission" date="2021-02" db="EMBL/GenBank/DDBJ databases">
        <title>Genome sequence Cadophora malorum strain M34.</title>
        <authorList>
            <person name="Stefanovic E."/>
            <person name="Vu D."/>
            <person name="Scully C."/>
            <person name="Dijksterhuis J."/>
            <person name="Roader J."/>
            <person name="Houbraken J."/>
        </authorList>
    </citation>
    <scope>NUCLEOTIDE SEQUENCE</scope>
    <source>
        <strain evidence="3">M34</strain>
    </source>
</reference>
<feature type="coiled-coil region" evidence="1">
    <location>
        <begin position="182"/>
        <end position="210"/>
    </location>
</feature>
<organism evidence="3 4">
    <name type="scientific">Cadophora malorum</name>
    <dbReference type="NCBI Taxonomy" id="108018"/>
    <lineage>
        <taxon>Eukaryota</taxon>
        <taxon>Fungi</taxon>
        <taxon>Dikarya</taxon>
        <taxon>Ascomycota</taxon>
        <taxon>Pezizomycotina</taxon>
        <taxon>Leotiomycetes</taxon>
        <taxon>Helotiales</taxon>
        <taxon>Ploettnerulaceae</taxon>
        <taxon>Cadophora</taxon>
    </lineage>
</organism>